<dbReference type="InterPro" id="IPR001387">
    <property type="entry name" value="Cro/C1-type_HTH"/>
</dbReference>
<comment type="caution">
    <text evidence="1">The sequence shown here is derived from an EMBL/GenBank/DDBJ whole genome shotgun (WGS) entry which is preliminary data.</text>
</comment>
<dbReference type="GO" id="GO:0003677">
    <property type="term" value="F:DNA binding"/>
    <property type="evidence" value="ECO:0007669"/>
    <property type="project" value="InterPro"/>
</dbReference>
<dbReference type="PROSITE" id="PS50943">
    <property type="entry name" value="HTH_CROC1"/>
    <property type="match status" value="1"/>
</dbReference>
<dbReference type="EMBL" id="JABXEU010000014">
    <property type="protein sequence ID" value="NVH36813.1"/>
    <property type="molecule type" value="Genomic_DNA"/>
</dbReference>
<dbReference type="Proteomes" id="UP000548355">
    <property type="component" value="Unassembled WGS sequence"/>
</dbReference>
<proteinExistence type="predicted"/>
<dbReference type="SMART" id="SM00530">
    <property type="entry name" value="HTH_XRE"/>
    <property type="match status" value="1"/>
</dbReference>
<evidence type="ECO:0000313" key="1">
    <source>
        <dbReference type="EMBL" id="NVH36813.1"/>
    </source>
</evidence>
<dbReference type="AlphaFoldDB" id="A0A126UN27"/>
<organism evidence="1 2">
    <name type="scientific">Streptococcus suis</name>
    <dbReference type="NCBI Taxonomy" id="1307"/>
    <lineage>
        <taxon>Bacteria</taxon>
        <taxon>Bacillati</taxon>
        <taxon>Bacillota</taxon>
        <taxon>Bacilli</taxon>
        <taxon>Lactobacillales</taxon>
        <taxon>Streptococcaceae</taxon>
        <taxon>Streptococcus</taxon>
    </lineage>
</organism>
<dbReference type="SUPFAM" id="SSF47413">
    <property type="entry name" value="lambda repressor-like DNA-binding domains"/>
    <property type="match status" value="1"/>
</dbReference>
<protein>
    <submittedName>
        <fullName evidence="1">Helix-turn-helix transcriptional regulator</fullName>
    </submittedName>
</protein>
<name>A0A126UN27_STRSU</name>
<sequence>MWEKIEKLLKEKSMTKNKLATLAGINKNSLIDLKMGRKKSLKFEDVIKIADALDVSLDEFRKGEEY</sequence>
<accession>A0A126UN27</accession>
<dbReference type="CDD" id="cd00093">
    <property type="entry name" value="HTH_XRE"/>
    <property type="match status" value="1"/>
</dbReference>
<dbReference type="OrthoDB" id="2736659at2"/>
<dbReference type="InterPro" id="IPR010982">
    <property type="entry name" value="Lambda_DNA-bd_dom_sf"/>
</dbReference>
<dbReference type="RefSeq" id="WP_024417669.1">
    <property type="nucleotide sequence ID" value="NZ_BCCM01000006.1"/>
</dbReference>
<gene>
    <name evidence="1" type="ORF">HU146_05995</name>
</gene>
<evidence type="ECO:0000313" key="2">
    <source>
        <dbReference type="Proteomes" id="UP000548355"/>
    </source>
</evidence>
<reference evidence="1 2" key="1">
    <citation type="submission" date="2020-06" db="EMBL/GenBank/DDBJ databases">
        <title>Pan-genome analysis of Streptococcus suis serotype 2 revealed genomic diversity among strains of different virulence.</title>
        <authorList>
            <person name="Guo G."/>
            <person name="Zhang W."/>
        </authorList>
    </citation>
    <scope>NUCLEOTIDE SEQUENCE [LARGE SCALE GENOMIC DNA]</scope>
    <source>
        <strain evidence="1 2">ZJ92091101</strain>
    </source>
</reference>
<dbReference type="Pfam" id="PF13443">
    <property type="entry name" value="HTH_26"/>
    <property type="match status" value="1"/>
</dbReference>
<dbReference type="Gene3D" id="1.10.260.40">
    <property type="entry name" value="lambda repressor-like DNA-binding domains"/>
    <property type="match status" value="1"/>
</dbReference>